<evidence type="ECO:0000256" key="1">
    <source>
        <dbReference type="SAM" id="MobiDB-lite"/>
    </source>
</evidence>
<keyword evidence="3" id="KW-1185">Reference proteome</keyword>
<organism evidence="2 3">
    <name type="scientific">Rhizophagus irregularis (strain DAOM 197198w)</name>
    <name type="common">Glomus intraradices</name>
    <dbReference type="NCBI Taxonomy" id="1432141"/>
    <lineage>
        <taxon>Eukaryota</taxon>
        <taxon>Fungi</taxon>
        <taxon>Fungi incertae sedis</taxon>
        <taxon>Mucoromycota</taxon>
        <taxon>Glomeromycotina</taxon>
        <taxon>Glomeromycetes</taxon>
        <taxon>Glomerales</taxon>
        <taxon>Glomeraceae</taxon>
        <taxon>Rhizophagus</taxon>
    </lineage>
</organism>
<sequence>MNPTYFQQSLVSTPSNPLRQNNTHVNNVISAQQTSPYIYQSPVQTTPSTYSGQGNTNYNIASTHQNVNFSNQYDPMSFQTSIQTNSLTHSPNQNPPVHLSKFFYQPLNDTFNYHIECEKISDEHVIQLLNQPFSIMQLKENDYLNVFFYKQRCNNQFYQVSCKIVSPSFLNKNFYGTETGQNISQEKLAFTLYQKEILKQDLALYLSYHLLD</sequence>
<gene>
    <name evidence="2" type="ORF">RirG_268630</name>
</gene>
<comment type="caution">
    <text evidence="2">The sequence shown here is derived from an EMBL/GenBank/DDBJ whole genome shotgun (WGS) entry which is preliminary data.</text>
</comment>
<dbReference type="HOGENOM" id="CLU_113001_0_0_1"/>
<proteinExistence type="predicted"/>
<accession>A0A015L7A9</accession>
<evidence type="ECO:0000313" key="2">
    <source>
        <dbReference type="EMBL" id="EXX50663.1"/>
    </source>
</evidence>
<evidence type="ECO:0000313" key="3">
    <source>
        <dbReference type="Proteomes" id="UP000022910"/>
    </source>
</evidence>
<name>A0A015L7A9_RHIIW</name>
<dbReference type="Proteomes" id="UP000022910">
    <property type="component" value="Unassembled WGS sequence"/>
</dbReference>
<dbReference type="AlphaFoldDB" id="A0A015L7A9"/>
<protein>
    <submittedName>
        <fullName evidence="2">Uncharacterized protein</fullName>
    </submittedName>
</protein>
<dbReference type="EMBL" id="JEMT01029849">
    <property type="protein sequence ID" value="EXX50663.1"/>
    <property type="molecule type" value="Genomic_DNA"/>
</dbReference>
<reference evidence="2 3" key="1">
    <citation type="submission" date="2014-02" db="EMBL/GenBank/DDBJ databases">
        <title>Single nucleus genome sequencing reveals high similarity among nuclei of an endomycorrhizal fungus.</title>
        <authorList>
            <person name="Lin K."/>
            <person name="Geurts R."/>
            <person name="Zhang Z."/>
            <person name="Limpens E."/>
            <person name="Saunders D.G."/>
            <person name="Mu D."/>
            <person name="Pang E."/>
            <person name="Cao H."/>
            <person name="Cha H."/>
            <person name="Lin T."/>
            <person name="Zhou Q."/>
            <person name="Shang Y."/>
            <person name="Li Y."/>
            <person name="Ivanov S."/>
            <person name="Sharma T."/>
            <person name="Velzen R.V."/>
            <person name="Ruijter N.D."/>
            <person name="Aanen D.K."/>
            <person name="Win J."/>
            <person name="Kamoun S."/>
            <person name="Bisseling T."/>
            <person name="Huang S."/>
        </authorList>
    </citation>
    <scope>NUCLEOTIDE SEQUENCE [LARGE SCALE GENOMIC DNA]</scope>
    <source>
        <strain evidence="3">DAOM197198w</strain>
    </source>
</reference>
<feature type="region of interest" description="Disordered" evidence="1">
    <location>
        <begin position="1"/>
        <end position="20"/>
    </location>
</feature>
<dbReference type="OrthoDB" id="2309938at2759"/>